<keyword evidence="1 5" id="KW-0479">Metal-binding</keyword>
<feature type="region of interest" description="Disordered" evidence="6">
    <location>
        <begin position="1"/>
        <end position="56"/>
    </location>
</feature>
<dbReference type="GO" id="GO:0007165">
    <property type="term" value="P:signal transduction"/>
    <property type="evidence" value="ECO:0007669"/>
    <property type="project" value="InterPro"/>
</dbReference>
<reference evidence="8 9" key="1">
    <citation type="submission" date="2023-10" db="EMBL/GenBank/DDBJ databases">
        <authorList>
            <person name="Maclean D."/>
            <person name="Macfadyen A."/>
        </authorList>
    </citation>
    <scope>NUCLEOTIDE SEQUENCE [LARGE SCALE GENOMIC DNA]</scope>
</reference>
<dbReference type="InterPro" id="IPR036971">
    <property type="entry name" value="PDEase_catalytic_dom_sf"/>
</dbReference>
<dbReference type="Pfam" id="PF00233">
    <property type="entry name" value="PDEase_I"/>
    <property type="match status" value="1"/>
</dbReference>
<feature type="active site" description="Proton donor" evidence="3">
    <location>
        <position position="534"/>
    </location>
</feature>
<feature type="compositionally biased region" description="Basic and acidic residues" evidence="6">
    <location>
        <begin position="19"/>
        <end position="48"/>
    </location>
</feature>
<evidence type="ECO:0000256" key="3">
    <source>
        <dbReference type="PIRSR" id="PIRSR623088-1"/>
    </source>
</evidence>
<organism evidence="8 9">
    <name type="scientific">Coccomyxa viridis</name>
    <dbReference type="NCBI Taxonomy" id="1274662"/>
    <lineage>
        <taxon>Eukaryota</taxon>
        <taxon>Viridiplantae</taxon>
        <taxon>Chlorophyta</taxon>
        <taxon>core chlorophytes</taxon>
        <taxon>Trebouxiophyceae</taxon>
        <taxon>Trebouxiophyceae incertae sedis</taxon>
        <taxon>Coccomyxaceae</taxon>
        <taxon>Coccomyxa</taxon>
    </lineage>
</organism>
<evidence type="ECO:0000256" key="1">
    <source>
        <dbReference type="ARBA" id="ARBA00022723"/>
    </source>
</evidence>
<dbReference type="AlphaFoldDB" id="A0AAV1I8C0"/>
<feature type="binding site" evidence="5">
    <location>
        <position position="577"/>
    </location>
    <ligand>
        <name>Zn(2+)</name>
        <dbReference type="ChEBI" id="CHEBI:29105"/>
        <label>2</label>
    </ligand>
</feature>
<dbReference type="EMBL" id="CAUYUE010000008">
    <property type="protein sequence ID" value="CAK0783428.1"/>
    <property type="molecule type" value="Genomic_DNA"/>
</dbReference>
<feature type="binding site" evidence="4">
    <location>
        <position position="577"/>
    </location>
    <ligand>
        <name>AMP</name>
        <dbReference type="ChEBI" id="CHEBI:456215"/>
    </ligand>
</feature>
<feature type="binding site" evidence="4">
    <location>
        <position position="784"/>
    </location>
    <ligand>
        <name>AMP</name>
        <dbReference type="ChEBI" id="CHEBI:456215"/>
    </ligand>
</feature>
<dbReference type="InterPro" id="IPR023088">
    <property type="entry name" value="PDEase"/>
</dbReference>
<feature type="binding site" evidence="4">
    <location>
        <position position="733"/>
    </location>
    <ligand>
        <name>AMP</name>
        <dbReference type="ChEBI" id="CHEBI:456215"/>
    </ligand>
</feature>
<dbReference type="SUPFAM" id="SSF109604">
    <property type="entry name" value="HD-domain/PDEase-like"/>
    <property type="match status" value="1"/>
</dbReference>
<evidence type="ECO:0000256" key="5">
    <source>
        <dbReference type="PIRSR" id="PIRSR623088-3"/>
    </source>
</evidence>
<evidence type="ECO:0000313" key="8">
    <source>
        <dbReference type="EMBL" id="CAK0783428.1"/>
    </source>
</evidence>
<evidence type="ECO:0000259" key="7">
    <source>
        <dbReference type="PROSITE" id="PS51845"/>
    </source>
</evidence>
<feature type="binding site" evidence="5">
    <location>
        <position position="577"/>
    </location>
    <ligand>
        <name>Zn(2+)</name>
        <dbReference type="ChEBI" id="CHEBI:29105"/>
        <label>1</label>
    </ligand>
</feature>
<evidence type="ECO:0000256" key="6">
    <source>
        <dbReference type="SAM" id="MobiDB-lite"/>
    </source>
</evidence>
<protein>
    <recommendedName>
        <fullName evidence="7">PDEase domain-containing protein</fullName>
    </recommendedName>
</protein>
<sequence length="868" mass="94327">MEGNELKHPSTMQAPPHGELPDTGHGKHIQPVERVRRMSVESSPRELTDTPSLSLRGMSLGPQMSMHTTLDLVLLLLDDLDAGRDIDRLRTEQLRAALLSSDGALLHYYPILISIFHCLMLDPLRTEQLQATLLSSGDLQQPLTLRSMTRKHARDASYTGSALLTLLDHRSISGSLSNAAASLGSLAISSRSQSLAVINPEPAGGPSRQSSLWAGPQPHHRPRAQTALPALGWQLHDTARQLRPGSAREPTSALQDSNARLKSGMIRKFVQAANLAALPADHEPRRPSPQHSGELPGPSLPSCPEESPVLAGVQPSSPRQPATPEATDDSCSAESRNSFFTDLQLATDQSATLAQPDVQGLPHPFTRLAATSWQNTRPEQQQPAGCLQQEDDKQGSMLRDRSQSMPAQAFLRPVLTRMPAESTLQQPSTAWSGQRDDAQMTAADLELTSDRDTSGAEHALTPLISGAAGLLAGVGQWGFDTFVLSQATGGRPLSCLAFHLIQRQSLAGMLQLDEQRLATFLMAVEDRNPSNAYHNREHAADVLHTVHCTLHRGGMMAAGFVSGFEALACYIAAVVHDVEHPGLSNDCLVASSHPLAVRYNDLSVSENHHCSTFTQLLRDQELDCNFLWRLSEGEQRQIRRIVMDMVLATDMKQHFALVAKFRVLVTHGPRASQTSQQFAQLKWADSLDGLVDLSTRLHSMSVLAHVPASIRLPAELPEASKTLVLQMLLKIADLGHLSHPMPLHKEWLQSLEEEFFAQGDFEADLGLPITPFMDRAQPGISSKQVGFFKLIAIPMLAPFVLTFPGCQPLLDGLMANYAAWCTTEEAAAHGQLPRSPSMGKSHGGSPLASPTRFSLDAARAGRAPRSPS</sequence>
<dbReference type="GO" id="GO:0004114">
    <property type="term" value="F:3',5'-cyclic-nucleotide phosphodiesterase activity"/>
    <property type="evidence" value="ECO:0007669"/>
    <property type="project" value="InterPro"/>
</dbReference>
<accession>A0AAV1I8C0</accession>
<evidence type="ECO:0000313" key="9">
    <source>
        <dbReference type="Proteomes" id="UP001314263"/>
    </source>
</evidence>
<evidence type="ECO:0000256" key="2">
    <source>
        <dbReference type="ARBA" id="ARBA00022801"/>
    </source>
</evidence>
<dbReference type="InterPro" id="IPR002073">
    <property type="entry name" value="PDEase_catalytic_dom"/>
</dbReference>
<feature type="binding site" evidence="5">
    <location>
        <position position="576"/>
    </location>
    <ligand>
        <name>Zn(2+)</name>
        <dbReference type="ChEBI" id="CHEBI:29105"/>
        <label>1</label>
    </ligand>
</feature>
<dbReference type="CDD" id="cd00077">
    <property type="entry name" value="HDc"/>
    <property type="match status" value="1"/>
</dbReference>
<feature type="compositionally biased region" description="Low complexity" evidence="6">
    <location>
        <begin position="857"/>
        <end position="868"/>
    </location>
</feature>
<feature type="binding site" evidence="4">
    <location>
        <begin position="534"/>
        <end position="538"/>
    </location>
    <ligand>
        <name>AMP</name>
        <dbReference type="ChEBI" id="CHEBI:456215"/>
    </ligand>
</feature>
<dbReference type="Proteomes" id="UP001314263">
    <property type="component" value="Unassembled WGS sequence"/>
</dbReference>
<gene>
    <name evidence="8" type="ORF">CVIRNUC_006627</name>
</gene>
<name>A0AAV1I8C0_9CHLO</name>
<dbReference type="PANTHER" id="PTHR11347">
    <property type="entry name" value="CYCLIC NUCLEOTIDE PHOSPHODIESTERASE"/>
    <property type="match status" value="1"/>
</dbReference>
<dbReference type="GO" id="GO:0046872">
    <property type="term" value="F:metal ion binding"/>
    <property type="evidence" value="ECO:0007669"/>
    <property type="project" value="UniProtKB-KW"/>
</dbReference>
<dbReference type="Gene3D" id="1.10.1300.10">
    <property type="entry name" value="3'5'-cyclic nucleotide phosphodiesterase, catalytic domain"/>
    <property type="match status" value="1"/>
</dbReference>
<feature type="compositionally biased region" description="Basic and acidic residues" evidence="6">
    <location>
        <begin position="390"/>
        <end position="402"/>
    </location>
</feature>
<feature type="binding site" evidence="5">
    <location>
        <position position="733"/>
    </location>
    <ligand>
        <name>Zn(2+)</name>
        <dbReference type="ChEBI" id="CHEBI:29105"/>
        <label>1</label>
    </ligand>
</feature>
<feature type="region of interest" description="Disordered" evidence="6">
    <location>
        <begin position="377"/>
        <end position="403"/>
    </location>
</feature>
<proteinExistence type="predicted"/>
<comment type="caution">
    <text evidence="8">The sequence shown here is derived from an EMBL/GenBank/DDBJ whole genome shotgun (WGS) entry which is preliminary data.</text>
</comment>
<feature type="binding site" evidence="5">
    <location>
        <position position="538"/>
    </location>
    <ligand>
        <name>Zn(2+)</name>
        <dbReference type="ChEBI" id="CHEBI:29105"/>
        <label>1</label>
    </ligand>
</feature>
<dbReference type="PROSITE" id="PS51845">
    <property type="entry name" value="PDEASE_I_2"/>
    <property type="match status" value="1"/>
</dbReference>
<feature type="region of interest" description="Disordered" evidence="6">
    <location>
        <begin position="281"/>
        <end position="334"/>
    </location>
</feature>
<dbReference type="PRINTS" id="PR00387">
    <property type="entry name" value="PDIESTERASE1"/>
</dbReference>
<feature type="region of interest" description="Disordered" evidence="6">
    <location>
        <begin position="197"/>
        <end position="223"/>
    </location>
</feature>
<evidence type="ECO:0000256" key="4">
    <source>
        <dbReference type="PIRSR" id="PIRSR623088-2"/>
    </source>
</evidence>
<keyword evidence="9" id="KW-1185">Reference proteome</keyword>
<dbReference type="InterPro" id="IPR003607">
    <property type="entry name" value="HD/PDEase_dom"/>
</dbReference>
<feature type="domain" description="PDEase" evidence="7">
    <location>
        <begin position="435"/>
        <end position="827"/>
    </location>
</feature>
<keyword evidence="2" id="KW-0378">Hydrolase</keyword>
<feature type="region of interest" description="Disordered" evidence="6">
    <location>
        <begin position="831"/>
        <end position="868"/>
    </location>
</feature>